<name>A0AAU9NV32_9ASTR</name>
<gene>
    <name evidence="1" type="ORF">LVIROSA_LOCUS27509</name>
</gene>
<evidence type="ECO:0000313" key="2">
    <source>
        <dbReference type="Proteomes" id="UP001157418"/>
    </source>
</evidence>
<protein>
    <submittedName>
        <fullName evidence="1">Uncharacterized protein</fullName>
    </submittedName>
</protein>
<comment type="caution">
    <text evidence="1">The sequence shown here is derived from an EMBL/GenBank/DDBJ whole genome shotgun (WGS) entry which is preliminary data.</text>
</comment>
<accession>A0AAU9NV32</accession>
<organism evidence="1 2">
    <name type="scientific">Lactuca virosa</name>
    <dbReference type="NCBI Taxonomy" id="75947"/>
    <lineage>
        <taxon>Eukaryota</taxon>
        <taxon>Viridiplantae</taxon>
        <taxon>Streptophyta</taxon>
        <taxon>Embryophyta</taxon>
        <taxon>Tracheophyta</taxon>
        <taxon>Spermatophyta</taxon>
        <taxon>Magnoliopsida</taxon>
        <taxon>eudicotyledons</taxon>
        <taxon>Gunneridae</taxon>
        <taxon>Pentapetalae</taxon>
        <taxon>asterids</taxon>
        <taxon>campanulids</taxon>
        <taxon>Asterales</taxon>
        <taxon>Asteraceae</taxon>
        <taxon>Cichorioideae</taxon>
        <taxon>Cichorieae</taxon>
        <taxon>Lactucinae</taxon>
        <taxon>Lactuca</taxon>
    </lineage>
</organism>
<sequence>MMYMMTGKIGDKDNRSNSKMPKIDFHDHVSCELFAARDLYPTPLEVSSKDDVAVSRIRMRSFTNPDTFWWWSE</sequence>
<reference evidence="1 2" key="1">
    <citation type="submission" date="2022-01" db="EMBL/GenBank/DDBJ databases">
        <authorList>
            <person name="Xiong W."/>
            <person name="Schranz E."/>
        </authorList>
    </citation>
    <scope>NUCLEOTIDE SEQUENCE [LARGE SCALE GENOMIC DNA]</scope>
</reference>
<keyword evidence="2" id="KW-1185">Reference proteome</keyword>
<dbReference type="EMBL" id="CAKMRJ010005412">
    <property type="protein sequence ID" value="CAH1441450.1"/>
    <property type="molecule type" value="Genomic_DNA"/>
</dbReference>
<proteinExistence type="predicted"/>
<dbReference type="AlphaFoldDB" id="A0AAU9NV32"/>
<dbReference type="Proteomes" id="UP001157418">
    <property type="component" value="Unassembled WGS sequence"/>
</dbReference>
<evidence type="ECO:0000313" key="1">
    <source>
        <dbReference type="EMBL" id="CAH1441450.1"/>
    </source>
</evidence>